<evidence type="ECO:0000256" key="3">
    <source>
        <dbReference type="ARBA" id="ARBA00022723"/>
    </source>
</evidence>
<dbReference type="InterPro" id="IPR001128">
    <property type="entry name" value="Cyt_P450"/>
</dbReference>
<evidence type="ECO:0000256" key="5">
    <source>
        <dbReference type="ARBA" id="ARBA00023004"/>
    </source>
</evidence>
<dbReference type="EMBL" id="CAFBNE010000050">
    <property type="protein sequence ID" value="CAB4952916.1"/>
    <property type="molecule type" value="Genomic_DNA"/>
</dbReference>
<dbReference type="PRINTS" id="PR00359">
    <property type="entry name" value="BP450"/>
</dbReference>
<dbReference type="FunFam" id="1.10.630.10:FF:000018">
    <property type="entry name" value="Cytochrome P450 monooxygenase"/>
    <property type="match status" value="1"/>
</dbReference>
<dbReference type="PANTHER" id="PTHR46696">
    <property type="entry name" value="P450, PUTATIVE (EUROFUNG)-RELATED"/>
    <property type="match status" value="1"/>
</dbReference>
<accession>A0A6J7KAU4</accession>
<reference evidence="7" key="1">
    <citation type="submission" date="2020-05" db="EMBL/GenBank/DDBJ databases">
        <authorList>
            <person name="Chiriac C."/>
            <person name="Salcher M."/>
            <person name="Ghai R."/>
            <person name="Kavagutti S V."/>
        </authorList>
    </citation>
    <scope>NUCLEOTIDE SEQUENCE</scope>
</reference>
<sequence>MAHSHDNEGFPALLSDEVASDPYAFYRRLREERPLHYDGETNSYLVTRHATVSSSYRNPAFSTKNYEWQMEPVFGRTLLQMEGTEHSRKRALVSPWFRGRGLENWMPVIMRNVSTILDGLVERNVEELAGRFVSGTEVDLIAEFAHYLPVYVISDTLALPKSDTQMFWGWYQALIAFLSNLKKDPDVHQRGLDAHDEIRAYLAPIIAERRANPGNDLISALIVAEVDGERLDDEEIGTHATQILNAGSETTDKTLGSLFGHLLTNRENFEAVRDDRSLVTAAIGETLRVTPPSQMNGRILSEDVELEGETVPAGSWVNLVMASANRDERRFANSELFDLFRTDMDHSKAFTASGEHFAFGYGRHFCLGAMLAKSEMEISLNLMLDRFPDMRLADGFVPQAKGLKMRAPDQMRVVL</sequence>
<dbReference type="GO" id="GO:0020037">
    <property type="term" value="F:heme binding"/>
    <property type="evidence" value="ECO:0007669"/>
    <property type="project" value="InterPro"/>
</dbReference>
<keyword evidence="6" id="KW-0503">Monooxygenase</keyword>
<evidence type="ECO:0000256" key="2">
    <source>
        <dbReference type="ARBA" id="ARBA00022617"/>
    </source>
</evidence>
<protein>
    <submittedName>
        <fullName evidence="7">Unannotated protein</fullName>
    </submittedName>
</protein>
<keyword evidence="4" id="KW-0560">Oxidoreductase</keyword>
<evidence type="ECO:0000256" key="6">
    <source>
        <dbReference type="ARBA" id="ARBA00023033"/>
    </source>
</evidence>
<name>A0A6J7KAU4_9ZZZZ</name>
<proteinExistence type="inferred from homology"/>
<dbReference type="SUPFAM" id="SSF48264">
    <property type="entry name" value="Cytochrome P450"/>
    <property type="match status" value="1"/>
</dbReference>
<dbReference type="InterPro" id="IPR036396">
    <property type="entry name" value="Cyt_P450_sf"/>
</dbReference>
<dbReference type="InterPro" id="IPR002397">
    <property type="entry name" value="Cyt_P450_B"/>
</dbReference>
<organism evidence="7">
    <name type="scientific">freshwater metagenome</name>
    <dbReference type="NCBI Taxonomy" id="449393"/>
    <lineage>
        <taxon>unclassified sequences</taxon>
        <taxon>metagenomes</taxon>
        <taxon>ecological metagenomes</taxon>
    </lineage>
</organism>
<gene>
    <name evidence="7" type="ORF">UFOPK3772_01667</name>
</gene>
<evidence type="ECO:0000313" key="7">
    <source>
        <dbReference type="EMBL" id="CAB4952916.1"/>
    </source>
</evidence>
<keyword evidence="3" id="KW-0479">Metal-binding</keyword>
<evidence type="ECO:0000256" key="1">
    <source>
        <dbReference type="ARBA" id="ARBA00010617"/>
    </source>
</evidence>
<dbReference type="Pfam" id="PF00067">
    <property type="entry name" value="p450"/>
    <property type="match status" value="1"/>
</dbReference>
<dbReference type="Gene3D" id="1.10.630.10">
    <property type="entry name" value="Cytochrome P450"/>
    <property type="match status" value="1"/>
</dbReference>
<comment type="similarity">
    <text evidence="1">Belongs to the cytochrome P450 family.</text>
</comment>
<dbReference type="GO" id="GO:0004497">
    <property type="term" value="F:monooxygenase activity"/>
    <property type="evidence" value="ECO:0007669"/>
    <property type="project" value="UniProtKB-KW"/>
</dbReference>
<dbReference type="PANTHER" id="PTHR46696:SF3">
    <property type="entry name" value="PULCHERRIMINIC ACID SYNTHASE"/>
    <property type="match status" value="1"/>
</dbReference>
<evidence type="ECO:0000256" key="4">
    <source>
        <dbReference type="ARBA" id="ARBA00023002"/>
    </source>
</evidence>
<dbReference type="GO" id="GO:0016705">
    <property type="term" value="F:oxidoreductase activity, acting on paired donors, with incorporation or reduction of molecular oxygen"/>
    <property type="evidence" value="ECO:0007669"/>
    <property type="project" value="InterPro"/>
</dbReference>
<dbReference type="PROSITE" id="PS00086">
    <property type="entry name" value="CYTOCHROME_P450"/>
    <property type="match status" value="1"/>
</dbReference>
<dbReference type="InterPro" id="IPR017972">
    <property type="entry name" value="Cyt_P450_CS"/>
</dbReference>
<dbReference type="GO" id="GO:0005506">
    <property type="term" value="F:iron ion binding"/>
    <property type="evidence" value="ECO:0007669"/>
    <property type="project" value="InterPro"/>
</dbReference>
<dbReference type="PRINTS" id="PR00385">
    <property type="entry name" value="P450"/>
</dbReference>
<keyword evidence="2" id="KW-0349">Heme</keyword>
<keyword evidence="5" id="KW-0408">Iron</keyword>
<dbReference type="AlphaFoldDB" id="A0A6J7KAU4"/>